<proteinExistence type="predicted"/>
<protein>
    <recommendedName>
        <fullName evidence="4">Nickel transporter</fullName>
    </recommendedName>
</protein>
<feature type="signal peptide" evidence="1">
    <location>
        <begin position="1"/>
        <end position="19"/>
    </location>
</feature>
<comment type="caution">
    <text evidence="2">The sequence shown here is derived from an EMBL/GenBank/DDBJ whole genome shotgun (WGS) entry which is preliminary data.</text>
</comment>
<reference evidence="3" key="1">
    <citation type="submission" date="2017-10" db="EMBL/GenBank/DDBJ databases">
        <title>Campylobacter species from seals.</title>
        <authorList>
            <person name="Gilbert M.J."/>
            <person name="Zomer A.L."/>
            <person name="Timmerman A.J."/>
            <person name="Duim B."/>
            <person name="Wagenaar J.A."/>
        </authorList>
    </citation>
    <scope>NUCLEOTIDE SEQUENCE [LARGE SCALE GENOMIC DNA]</scope>
    <source>
        <strain evidence="3">17S00004-5</strain>
    </source>
</reference>
<dbReference type="Pfam" id="PF10670">
    <property type="entry name" value="DUF4198"/>
    <property type="match status" value="1"/>
</dbReference>
<keyword evidence="1" id="KW-0732">Signal</keyword>
<sequence>MKKIGVVVLVTTLASSLFAHDLWVWGTQDKKLNVDMIYGHHFPAPEKIADERVSLFEPVKVIGEKETLSLKQVGEEAYHYEGDKLSKGAYLLNAYYKATPWIKTANGEWAMGKTRKDAKDVELCLIATMQGKALISVDGGDGKIISKTLDRGLEITPMFDSLKDIKEGKLLKFKLTLNGKAVKQAEVFGSYGGYASNDMASAAFAKTDLNGEFEFRPLKKGLWYLKSVVKNPTNDKDCETYQDKTTLIFEVK</sequence>
<dbReference type="EMBL" id="PDHH01000007">
    <property type="protein sequence ID" value="PSM51479.1"/>
    <property type="molecule type" value="Genomic_DNA"/>
</dbReference>
<accession>A0A2P8QZ08</accession>
<dbReference type="RefSeq" id="WP_106872433.1">
    <property type="nucleotide sequence ID" value="NZ_CP053841.1"/>
</dbReference>
<dbReference type="Proteomes" id="UP000240535">
    <property type="component" value="Unassembled WGS sequence"/>
</dbReference>
<evidence type="ECO:0000256" key="1">
    <source>
        <dbReference type="SAM" id="SignalP"/>
    </source>
</evidence>
<evidence type="ECO:0000313" key="3">
    <source>
        <dbReference type="Proteomes" id="UP000240535"/>
    </source>
</evidence>
<feature type="chain" id="PRO_5015172466" description="Nickel transporter" evidence="1">
    <location>
        <begin position="20"/>
        <end position="252"/>
    </location>
</feature>
<organism evidence="2 3">
    <name type="scientific">Campylobacter blaseri</name>
    <dbReference type="NCBI Taxonomy" id="2042961"/>
    <lineage>
        <taxon>Bacteria</taxon>
        <taxon>Pseudomonadati</taxon>
        <taxon>Campylobacterota</taxon>
        <taxon>Epsilonproteobacteria</taxon>
        <taxon>Campylobacterales</taxon>
        <taxon>Campylobacteraceae</taxon>
        <taxon>Campylobacter</taxon>
    </lineage>
</organism>
<dbReference type="AlphaFoldDB" id="A0A2P8QZ08"/>
<evidence type="ECO:0008006" key="4">
    <source>
        <dbReference type="Google" id="ProtNLM"/>
    </source>
</evidence>
<evidence type="ECO:0000313" key="2">
    <source>
        <dbReference type="EMBL" id="PSM51479.1"/>
    </source>
</evidence>
<name>A0A2P8QZ08_9BACT</name>
<keyword evidence="3" id="KW-1185">Reference proteome</keyword>
<dbReference type="InterPro" id="IPR019613">
    <property type="entry name" value="DUF4198"/>
</dbReference>
<gene>
    <name evidence="2" type="ORF">CQ405_07895</name>
</gene>
<dbReference type="OrthoDB" id="3034796at2"/>